<sequence length="97" mass="10431">MTMAYTAYVFEYVYSGTNMGVYLHGFPTDTAVTYSARPVRVVGAGAPIGVQLTVGPVYPHVDGTLARVADITGVWHDHIGNPPWSFVMLDAIEEAVA</sequence>
<keyword evidence="2" id="KW-1185">Reference proteome</keyword>
<dbReference type="Proteomes" id="UP000319927">
    <property type="component" value="Unassembled WGS sequence"/>
</dbReference>
<evidence type="ECO:0000313" key="2">
    <source>
        <dbReference type="Proteomes" id="UP000319927"/>
    </source>
</evidence>
<comment type="caution">
    <text evidence="1">The sequence shown here is derived from an EMBL/GenBank/DDBJ whole genome shotgun (WGS) entry which is preliminary data.</text>
</comment>
<gene>
    <name evidence="1" type="ORF">FHX75_13128</name>
</gene>
<dbReference type="RefSeq" id="WP_170285431.1">
    <property type="nucleotide sequence ID" value="NZ_VIXA01000003.1"/>
</dbReference>
<evidence type="ECO:0000313" key="1">
    <source>
        <dbReference type="EMBL" id="TWG13092.1"/>
    </source>
</evidence>
<dbReference type="AlphaFoldDB" id="A0A561VNA5"/>
<proteinExistence type="predicted"/>
<organism evidence="1 2">
    <name type="scientific">Micromonospora palomenae</name>
    <dbReference type="NCBI Taxonomy" id="1461247"/>
    <lineage>
        <taxon>Bacteria</taxon>
        <taxon>Bacillati</taxon>
        <taxon>Actinomycetota</taxon>
        <taxon>Actinomycetes</taxon>
        <taxon>Micromonosporales</taxon>
        <taxon>Micromonosporaceae</taxon>
        <taxon>Micromonospora</taxon>
    </lineage>
</organism>
<dbReference type="EMBL" id="VIXA01000003">
    <property type="protein sequence ID" value="TWG13092.1"/>
    <property type="molecule type" value="Genomic_DNA"/>
</dbReference>
<protein>
    <submittedName>
        <fullName evidence="1">Uncharacterized protein</fullName>
    </submittedName>
</protein>
<reference evidence="1 2" key="1">
    <citation type="submission" date="2019-06" db="EMBL/GenBank/DDBJ databases">
        <title>Sequencing the genomes of 1000 actinobacteria strains.</title>
        <authorList>
            <person name="Klenk H.-P."/>
        </authorList>
    </citation>
    <scope>NUCLEOTIDE SEQUENCE [LARGE SCALE GENOMIC DNA]</scope>
    <source>
        <strain evidence="1 2">DSM 102131</strain>
    </source>
</reference>
<name>A0A561VNA5_9ACTN</name>
<accession>A0A561VNA5</accession>